<feature type="region of interest" description="Disordered" evidence="1">
    <location>
        <begin position="88"/>
        <end position="132"/>
    </location>
</feature>
<dbReference type="InterPro" id="IPR003615">
    <property type="entry name" value="HNH_nuc"/>
</dbReference>
<organism evidence="3 4">
    <name type="scientific">Arthrobacter cupressi</name>
    <dbReference type="NCBI Taxonomy" id="1045773"/>
    <lineage>
        <taxon>Bacteria</taxon>
        <taxon>Bacillati</taxon>
        <taxon>Actinomycetota</taxon>
        <taxon>Actinomycetes</taxon>
        <taxon>Micrococcales</taxon>
        <taxon>Micrococcaceae</taxon>
        <taxon>Arthrobacter</taxon>
    </lineage>
</organism>
<feature type="domain" description="HNH nuclease" evidence="2">
    <location>
        <begin position="457"/>
        <end position="509"/>
    </location>
</feature>
<name>A0A1G8IAS1_9MICC</name>
<evidence type="ECO:0000313" key="4">
    <source>
        <dbReference type="Proteomes" id="UP000182130"/>
    </source>
</evidence>
<evidence type="ECO:0000313" key="3">
    <source>
        <dbReference type="EMBL" id="SDI16089.1"/>
    </source>
</evidence>
<dbReference type="STRING" id="1045773.SAMN05216555_101187"/>
<feature type="compositionally biased region" description="Low complexity" evidence="1">
    <location>
        <begin position="300"/>
        <end position="309"/>
    </location>
</feature>
<feature type="region of interest" description="Disordered" evidence="1">
    <location>
        <begin position="300"/>
        <end position="343"/>
    </location>
</feature>
<evidence type="ECO:0000256" key="1">
    <source>
        <dbReference type="SAM" id="MobiDB-lite"/>
    </source>
</evidence>
<evidence type="ECO:0000259" key="2">
    <source>
        <dbReference type="SMART" id="SM00507"/>
    </source>
</evidence>
<feature type="compositionally biased region" description="Polar residues" evidence="1">
    <location>
        <begin position="114"/>
        <end position="126"/>
    </location>
</feature>
<dbReference type="SMART" id="SM00507">
    <property type="entry name" value="HNHc"/>
    <property type="match status" value="1"/>
</dbReference>
<dbReference type="Gene3D" id="1.10.30.50">
    <property type="match status" value="1"/>
</dbReference>
<proteinExistence type="predicted"/>
<dbReference type="AlphaFoldDB" id="A0A1G8IAS1"/>
<dbReference type="CDD" id="cd00085">
    <property type="entry name" value="HNHc"/>
    <property type="match status" value="1"/>
</dbReference>
<dbReference type="InterPro" id="IPR003870">
    <property type="entry name" value="DUF222"/>
</dbReference>
<dbReference type="Pfam" id="PF13391">
    <property type="entry name" value="HNH_2"/>
    <property type="match status" value="1"/>
</dbReference>
<keyword evidence="4" id="KW-1185">Reference proteome</keyword>
<dbReference type="Proteomes" id="UP000182130">
    <property type="component" value="Unassembled WGS sequence"/>
</dbReference>
<accession>A0A1G8IAS1</accession>
<dbReference type="Pfam" id="PF02720">
    <property type="entry name" value="DUF222"/>
    <property type="match status" value="1"/>
</dbReference>
<dbReference type="OrthoDB" id="5177627at2"/>
<dbReference type="RefSeq" id="WP_074586187.1">
    <property type="nucleotide sequence ID" value="NZ_FNEI01000001.1"/>
</dbReference>
<reference evidence="4" key="1">
    <citation type="submission" date="2016-10" db="EMBL/GenBank/DDBJ databases">
        <authorList>
            <person name="Varghese N."/>
            <person name="Submissions S."/>
        </authorList>
    </citation>
    <scope>NUCLEOTIDE SEQUENCE [LARGE SCALE GENOMIC DNA]</scope>
    <source>
        <strain evidence="4">CGMCC 1.10783</strain>
    </source>
</reference>
<gene>
    <name evidence="3" type="ORF">SAMN05216555_101187</name>
</gene>
<sequence>MEAVAQLERWRDRVSVPVPAAARVAAGSDPLGLDALLDSLRSCAEDAPDGVRNLDLDASALFAARVEEISRTVDYLQIIAAGQLDRLRTRPDKPTPAPTEWTTGWRDITPLSGDDSTSGAENSNSPRTATAETARAGLAAEFRSSTEYLRVLLRIGAGEARRRLALAASLLPRTGITGQTIGPAHEHLDESLATGTISSRAATIIALTLDKAPHTTPGEALTTLEKNLTQVAEQYDPDFLTRLARRWTDALDPDGAEPTEEELRHAQGAFLRKPKHGLNHLEIFATQTQYEHLLTVMNAATNPRTTPGPGAAGAGTAGATGPGTEPGTGSRAESGTGAGILDRRSRPQKLLDGLISACKAALTSGNLPTAGGHRPQITATIDYQHLLGALTARGALKEKTADPGNTAPGTGSFTFTGPVPAAVLRTLACDADIIPAVLGGQGQILDIGRANRFFPPHLRKAITTRDQGCAFPGCTIPAPWCETHHITYWSQGGPTSADNGTLLCSHHHHLIHKEHWTIQTSTGIPWFIPPPHIDPRQQPVRNHYFRC</sequence>
<dbReference type="EMBL" id="FNEI01000001">
    <property type="protein sequence ID" value="SDI16089.1"/>
    <property type="molecule type" value="Genomic_DNA"/>
</dbReference>
<protein>
    <recommendedName>
        <fullName evidence="2">HNH nuclease domain-containing protein</fullName>
    </recommendedName>
</protein>
<feature type="compositionally biased region" description="Gly residues" evidence="1">
    <location>
        <begin position="310"/>
        <end position="326"/>
    </location>
</feature>